<dbReference type="Proteomes" id="UP000637643">
    <property type="component" value="Unassembled WGS sequence"/>
</dbReference>
<feature type="signal peptide" evidence="1">
    <location>
        <begin position="1"/>
        <end position="30"/>
    </location>
</feature>
<reference evidence="2" key="1">
    <citation type="journal article" date="2014" name="Int. J. Syst. Evol. Microbiol.">
        <title>Complete genome sequence of Corynebacterium casei LMG S-19264T (=DSM 44701T), isolated from a smear-ripened cheese.</title>
        <authorList>
            <consortium name="US DOE Joint Genome Institute (JGI-PGF)"/>
            <person name="Walter F."/>
            <person name="Albersmeier A."/>
            <person name="Kalinowski J."/>
            <person name="Ruckert C."/>
        </authorList>
    </citation>
    <scope>NUCLEOTIDE SEQUENCE</scope>
    <source>
        <strain evidence="2">CGMCC 1.16134</strain>
    </source>
</reference>
<accession>A0A917FF98</accession>
<name>A0A917FF98_9BACL</name>
<keyword evidence="1" id="KW-0732">Signal</keyword>
<comment type="caution">
    <text evidence="2">The sequence shown here is derived from an EMBL/GenBank/DDBJ whole genome shotgun (WGS) entry which is preliminary data.</text>
</comment>
<dbReference type="EMBL" id="BMKR01000005">
    <property type="protein sequence ID" value="GGF70029.1"/>
    <property type="molecule type" value="Genomic_DNA"/>
</dbReference>
<evidence type="ECO:0000313" key="3">
    <source>
        <dbReference type="Proteomes" id="UP000637643"/>
    </source>
</evidence>
<dbReference type="RefSeq" id="WP_189023313.1">
    <property type="nucleotide sequence ID" value="NZ_BMKR01000005.1"/>
</dbReference>
<organism evidence="2 3">
    <name type="scientific">Paenibacillus albidus</name>
    <dbReference type="NCBI Taxonomy" id="2041023"/>
    <lineage>
        <taxon>Bacteria</taxon>
        <taxon>Bacillati</taxon>
        <taxon>Bacillota</taxon>
        <taxon>Bacilli</taxon>
        <taxon>Bacillales</taxon>
        <taxon>Paenibacillaceae</taxon>
        <taxon>Paenibacillus</taxon>
    </lineage>
</organism>
<reference evidence="2" key="2">
    <citation type="submission" date="2020-09" db="EMBL/GenBank/DDBJ databases">
        <authorList>
            <person name="Sun Q."/>
            <person name="Zhou Y."/>
        </authorList>
    </citation>
    <scope>NUCLEOTIDE SEQUENCE</scope>
    <source>
        <strain evidence="2">CGMCC 1.16134</strain>
    </source>
</reference>
<evidence type="ECO:0000256" key="1">
    <source>
        <dbReference type="SAM" id="SignalP"/>
    </source>
</evidence>
<keyword evidence="3" id="KW-1185">Reference proteome</keyword>
<protein>
    <submittedName>
        <fullName evidence="2">Uncharacterized protein</fullName>
    </submittedName>
</protein>
<dbReference type="AlphaFoldDB" id="A0A917FF98"/>
<evidence type="ECO:0000313" key="2">
    <source>
        <dbReference type="EMBL" id="GGF70029.1"/>
    </source>
</evidence>
<proteinExistence type="predicted"/>
<gene>
    <name evidence="2" type="ORF">GCM10010912_14080</name>
</gene>
<sequence length="339" mass="36290">MKNRLLRRPGLRWTRWLLLLLCLTLGTAAAAFPSALSATGSRVSVMQTVLQNDLPVLEIKASPAAGTLQDFVRDTLSRLAADPSFGAWKEAEPVYYPLGPGTHSWLVNVMQDKQRIGYLIISATDTGGYMLSEYGAGTSGLPYSLTDLRQYLVQEGIIHSSYSGKVTLTALYAPLLPLWKISLDGKTVYLNAAVPEVLPWNAGKAERILQGAPAGIHHTVTSSGPAFSPVPAYRSGGTDDPGADLLWLTSPQLAAVSLDNPANLLPPLSSLAFQAAGQNDTVGGPFMITGYQLWQPDPGKGQIQGSPAVYAASGPDGRRFLPFQMLIEKGSLHQLPDTH</sequence>
<feature type="chain" id="PRO_5037410852" evidence="1">
    <location>
        <begin position="31"/>
        <end position="339"/>
    </location>
</feature>